<feature type="domain" description="Pyridoxamine 5'-phosphate oxidase N-terminal" evidence="2">
    <location>
        <begin position="16"/>
        <end position="126"/>
    </location>
</feature>
<gene>
    <name evidence="3" type="ORF">ACFPGP_07535</name>
</gene>
<accession>A0ABW0BGT3</accession>
<dbReference type="InterPro" id="IPR052019">
    <property type="entry name" value="F420H2_bilvrd_red/Heme_oxyg"/>
</dbReference>
<dbReference type="InterPro" id="IPR011576">
    <property type="entry name" value="Pyridox_Oxase_N"/>
</dbReference>
<proteinExistence type="predicted"/>
<dbReference type="EMBL" id="JBHSKD010000007">
    <property type="protein sequence ID" value="MFC5176519.1"/>
    <property type="molecule type" value="Genomic_DNA"/>
</dbReference>
<keyword evidence="4" id="KW-1185">Reference proteome</keyword>
<dbReference type="Proteomes" id="UP001596087">
    <property type="component" value="Unassembled WGS sequence"/>
</dbReference>
<evidence type="ECO:0000256" key="1">
    <source>
        <dbReference type="ARBA" id="ARBA00023002"/>
    </source>
</evidence>
<sequence length="154" mass="17107">MTITQGDPRLLQDPVAQELLGSRELARLAYTWLDGTPRVVPLWFHWTGEALTFGSPARAPKLRALERSPSVAVTIDASSGWPYHALLLRGDATVDRLDDVSEEYAAAARRYFGDEQGAAWVEQLRGQPMARISVRPTWVGVLDFETRFPSALSV</sequence>
<dbReference type="PANTHER" id="PTHR35176:SF6">
    <property type="entry name" value="HEME OXYGENASE HI_0854-RELATED"/>
    <property type="match status" value="1"/>
</dbReference>
<name>A0ABW0BGT3_9ACTN</name>
<organism evidence="3 4">
    <name type="scientific">Nocardioides taihuensis</name>
    <dbReference type="NCBI Taxonomy" id="1835606"/>
    <lineage>
        <taxon>Bacteria</taxon>
        <taxon>Bacillati</taxon>
        <taxon>Actinomycetota</taxon>
        <taxon>Actinomycetes</taxon>
        <taxon>Propionibacteriales</taxon>
        <taxon>Nocardioidaceae</taxon>
        <taxon>Nocardioides</taxon>
    </lineage>
</organism>
<dbReference type="SUPFAM" id="SSF50475">
    <property type="entry name" value="FMN-binding split barrel"/>
    <property type="match status" value="1"/>
</dbReference>
<comment type="caution">
    <text evidence="3">The sequence shown here is derived from an EMBL/GenBank/DDBJ whole genome shotgun (WGS) entry which is preliminary data.</text>
</comment>
<keyword evidence="1" id="KW-0560">Oxidoreductase</keyword>
<dbReference type="Pfam" id="PF01243">
    <property type="entry name" value="PNPOx_N"/>
    <property type="match status" value="1"/>
</dbReference>
<dbReference type="InterPro" id="IPR012349">
    <property type="entry name" value="Split_barrel_FMN-bd"/>
</dbReference>
<dbReference type="RefSeq" id="WP_378588903.1">
    <property type="nucleotide sequence ID" value="NZ_JBHSKD010000007.1"/>
</dbReference>
<dbReference type="PANTHER" id="PTHR35176">
    <property type="entry name" value="HEME OXYGENASE HI_0854-RELATED"/>
    <property type="match status" value="1"/>
</dbReference>
<protein>
    <submittedName>
        <fullName evidence="3">Pyridoxamine 5'-phosphate oxidase family protein</fullName>
    </submittedName>
</protein>
<dbReference type="Gene3D" id="2.30.110.10">
    <property type="entry name" value="Electron Transport, Fmn-binding Protein, Chain A"/>
    <property type="match status" value="1"/>
</dbReference>
<evidence type="ECO:0000313" key="4">
    <source>
        <dbReference type="Proteomes" id="UP001596087"/>
    </source>
</evidence>
<evidence type="ECO:0000259" key="2">
    <source>
        <dbReference type="Pfam" id="PF01243"/>
    </source>
</evidence>
<reference evidence="4" key="1">
    <citation type="journal article" date="2019" name="Int. J. Syst. Evol. Microbiol.">
        <title>The Global Catalogue of Microorganisms (GCM) 10K type strain sequencing project: providing services to taxonomists for standard genome sequencing and annotation.</title>
        <authorList>
            <consortium name="The Broad Institute Genomics Platform"/>
            <consortium name="The Broad Institute Genome Sequencing Center for Infectious Disease"/>
            <person name="Wu L."/>
            <person name="Ma J."/>
        </authorList>
    </citation>
    <scope>NUCLEOTIDE SEQUENCE [LARGE SCALE GENOMIC DNA]</scope>
    <source>
        <strain evidence="4">DFY41</strain>
    </source>
</reference>
<evidence type="ECO:0000313" key="3">
    <source>
        <dbReference type="EMBL" id="MFC5176519.1"/>
    </source>
</evidence>